<dbReference type="KEGG" id="haad:MW046_04675"/>
<dbReference type="EMBL" id="CP096019">
    <property type="protein sequence ID" value="UPM43745.1"/>
    <property type="molecule type" value="Genomic_DNA"/>
</dbReference>
<reference evidence="3" key="1">
    <citation type="submission" date="2022-04" db="EMBL/GenBank/DDBJ databases">
        <title>Halocatena sp. nov., isolated from a salt lake.</title>
        <authorList>
            <person name="Cui H.-L."/>
        </authorList>
    </citation>
    <scope>NUCLEOTIDE SEQUENCE</scope>
    <source>
        <strain evidence="3">AD-1</strain>
    </source>
</reference>
<proteinExistence type="predicted"/>
<feature type="transmembrane region" description="Helical" evidence="1">
    <location>
        <begin position="118"/>
        <end position="138"/>
    </location>
</feature>
<keyword evidence="1" id="KW-0812">Transmembrane</keyword>
<dbReference type="AlphaFoldDB" id="A0A8U0A3H5"/>
<organism evidence="3 4">
    <name type="scientific">Halocatena salina</name>
    <dbReference type="NCBI Taxonomy" id="2934340"/>
    <lineage>
        <taxon>Archaea</taxon>
        <taxon>Methanobacteriati</taxon>
        <taxon>Methanobacteriota</taxon>
        <taxon>Stenosarchaea group</taxon>
        <taxon>Halobacteria</taxon>
        <taxon>Halobacteriales</taxon>
        <taxon>Natronomonadaceae</taxon>
        <taxon>Halocatena</taxon>
    </lineage>
</organism>
<sequence>MVLAASLFGPIDTIIGPQIEHVLFVLAVVNVIARAVGHRTVVRQAETDGAEAIERHPALVGTNLLLILGAFYYTTLEYHAGVVISTLVLGMALTDFFEFEARKVEVRQELPLERPKGAIAASLLVVLYAGYLSLFFLIRPYWTQIV</sequence>
<dbReference type="InterPro" id="IPR055737">
    <property type="entry name" value="DUF7313"/>
</dbReference>
<dbReference type="Pfam" id="PF23995">
    <property type="entry name" value="DUF7313"/>
    <property type="match status" value="1"/>
</dbReference>
<gene>
    <name evidence="3" type="ORF">MW046_04675</name>
</gene>
<evidence type="ECO:0000259" key="2">
    <source>
        <dbReference type="Pfam" id="PF23995"/>
    </source>
</evidence>
<evidence type="ECO:0000313" key="4">
    <source>
        <dbReference type="Proteomes" id="UP000831768"/>
    </source>
</evidence>
<protein>
    <recommendedName>
        <fullName evidence="2">DUF7313 domain-containing protein</fullName>
    </recommendedName>
</protein>
<feature type="transmembrane region" description="Helical" evidence="1">
    <location>
        <begin position="80"/>
        <end position="97"/>
    </location>
</feature>
<keyword evidence="1" id="KW-0472">Membrane</keyword>
<feature type="transmembrane region" description="Helical" evidence="1">
    <location>
        <begin position="15"/>
        <end position="36"/>
    </location>
</feature>
<keyword evidence="4" id="KW-1185">Reference proteome</keyword>
<accession>A0A8U0A3H5</accession>
<feature type="domain" description="DUF7313" evidence="2">
    <location>
        <begin position="5"/>
        <end position="146"/>
    </location>
</feature>
<keyword evidence="1" id="KW-1133">Transmembrane helix</keyword>
<dbReference type="GeneID" id="71927316"/>
<dbReference type="RefSeq" id="WP_247994406.1">
    <property type="nucleotide sequence ID" value="NZ_CP096019.1"/>
</dbReference>
<evidence type="ECO:0000313" key="3">
    <source>
        <dbReference type="EMBL" id="UPM43745.1"/>
    </source>
</evidence>
<feature type="transmembrane region" description="Helical" evidence="1">
    <location>
        <begin position="57"/>
        <end position="74"/>
    </location>
</feature>
<name>A0A8U0A3H5_9EURY</name>
<dbReference type="Proteomes" id="UP000831768">
    <property type="component" value="Chromosome"/>
</dbReference>
<evidence type="ECO:0000256" key="1">
    <source>
        <dbReference type="SAM" id="Phobius"/>
    </source>
</evidence>